<protein>
    <submittedName>
        <fullName evidence="2">Uncharacterized protein</fullName>
    </submittedName>
</protein>
<gene>
    <name evidence="2" type="ORF">PHA72_07610</name>
</gene>
<reference evidence="2 3" key="1">
    <citation type="submission" date="2023-01" db="EMBL/GenBank/DDBJ databases">
        <title>Genome sequence resource and annotation of Enterobacter ludwigii, an economically important pathogen of seedling wilt with strawberry.</title>
        <authorList>
            <person name="Xie Y."/>
        </authorList>
    </citation>
    <scope>NUCLEOTIDE SEQUENCE [LARGE SCALE GENOMIC DNA]</scope>
    <source>
        <strain evidence="2 3">CM-TZ4</strain>
    </source>
</reference>
<dbReference type="AlphaFoldDB" id="A0AAX3LF45"/>
<keyword evidence="1" id="KW-0732">Signal</keyword>
<evidence type="ECO:0000313" key="2">
    <source>
        <dbReference type="EMBL" id="WCE14721.1"/>
    </source>
</evidence>
<dbReference type="EMBL" id="CP116347">
    <property type="protein sequence ID" value="WCE14721.1"/>
    <property type="molecule type" value="Genomic_DNA"/>
</dbReference>
<organism evidence="2 3">
    <name type="scientific">Enterobacter ludwigii</name>
    <dbReference type="NCBI Taxonomy" id="299767"/>
    <lineage>
        <taxon>Bacteria</taxon>
        <taxon>Pseudomonadati</taxon>
        <taxon>Pseudomonadota</taxon>
        <taxon>Gammaproteobacteria</taxon>
        <taxon>Enterobacterales</taxon>
        <taxon>Enterobacteriaceae</taxon>
        <taxon>Enterobacter</taxon>
        <taxon>Enterobacter cloacae complex</taxon>
    </lineage>
</organism>
<evidence type="ECO:0000256" key="1">
    <source>
        <dbReference type="SAM" id="SignalP"/>
    </source>
</evidence>
<dbReference type="RefSeq" id="WP_088543772.1">
    <property type="nucleotide sequence ID" value="NZ_CP116347.1"/>
</dbReference>
<feature type="signal peptide" evidence="1">
    <location>
        <begin position="1"/>
        <end position="17"/>
    </location>
</feature>
<feature type="chain" id="PRO_5043567606" evidence="1">
    <location>
        <begin position="18"/>
        <end position="94"/>
    </location>
</feature>
<dbReference type="Proteomes" id="UP001210538">
    <property type="component" value="Chromosome"/>
</dbReference>
<proteinExistence type="predicted"/>
<name>A0AAX3LF45_9ENTR</name>
<accession>A0AAX3LF45</accession>
<keyword evidence="3" id="KW-1185">Reference proteome</keyword>
<evidence type="ECO:0000313" key="3">
    <source>
        <dbReference type="Proteomes" id="UP001210538"/>
    </source>
</evidence>
<sequence length="94" mass="10205">MKKLLLATLFIAGTSQAATISDGFYCDSYGNLMKMISAISTKDQGVMLKMVKAGSCVTVEEPMTIRNVQVMDHGFVSFGHSGEVGYSVQQFIKD</sequence>